<reference evidence="2" key="1">
    <citation type="submission" date="2020-05" db="EMBL/GenBank/DDBJ databases">
        <title>Mycena genomes resolve the evolution of fungal bioluminescence.</title>
        <authorList>
            <person name="Tsai I.J."/>
        </authorList>
    </citation>
    <scope>NUCLEOTIDE SEQUENCE</scope>
    <source>
        <strain evidence="2">CCC161011</strain>
    </source>
</reference>
<dbReference type="Proteomes" id="UP000620124">
    <property type="component" value="Unassembled WGS sequence"/>
</dbReference>
<feature type="region of interest" description="Disordered" evidence="1">
    <location>
        <begin position="111"/>
        <end position="152"/>
    </location>
</feature>
<gene>
    <name evidence="2" type="ORF">MVEN_00726800</name>
</gene>
<comment type="caution">
    <text evidence="2">The sequence shown here is derived from an EMBL/GenBank/DDBJ whole genome shotgun (WGS) entry which is preliminary data.</text>
</comment>
<sequence length="507" mass="53343">MSSTPQTPSLKDKATPLTALPTLHIIPSYTYTPSIDPTGTGAALLPVPAAAEAALQTIVRSADVTRSTSAADVNVVNVDHRDLISFIESEPSPLDPEFEDYFEKGKRKAVPLPAPASTSSHPAASGSSPPVHPFHSDAGYQPDEFPPKDKYANKDHRTVRENLNGLLTAGTKVHDAVGRVSQEVKEVLAFVPAMQAQINELTSAPTIRDDDALATIIQSQNSHAQNIQQTSAGVNDITTRLLPALMVRIRQLEHDNTSLKSTVRTLELAALAPVTVVPAQRVAVAPIVATPPAPPVVVPAPPAVDPAVVDAVIGAYLAATGKRGHEEDLAADARNVRPRTEYTNAPALRPPPALPAAPLAPPAAPLAPPAALLAPPAVPMAPTYVPAPPASAPPAPAMAPGPQAAPHTPAGPPRPAADPSLQVVFGPVSWHKDAQHRPLVKQDITALLAAVIPDAANYEFSTRRYKRLDAYTIVTFASAEIANWVVDAWTHENHGPYKSIHAVHPNA</sequence>
<feature type="compositionally biased region" description="Pro residues" evidence="1">
    <location>
        <begin position="389"/>
        <end position="399"/>
    </location>
</feature>
<protein>
    <submittedName>
        <fullName evidence="2">Uncharacterized protein</fullName>
    </submittedName>
</protein>
<evidence type="ECO:0000313" key="2">
    <source>
        <dbReference type="EMBL" id="KAF7359995.1"/>
    </source>
</evidence>
<evidence type="ECO:0000313" key="3">
    <source>
        <dbReference type="Proteomes" id="UP000620124"/>
    </source>
</evidence>
<keyword evidence="3" id="KW-1185">Reference proteome</keyword>
<organism evidence="2 3">
    <name type="scientific">Mycena venus</name>
    <dbReference type="NCBI Taxonomy" id="2733690"/>
    <lineage>
        <taxon>Eukaryota</taxon>
        <taxon>Fungi</taxon>
        <taxon>Dikarya</taxon>
        <taxon>Basidiomycota</taxon>
        <taxon>Agaricomycotina</taxon>
        <taxon>Agaricomycetes</taxon>
        <taxon>Agaricomycetidae</taxon>
        <taxon>Agaricales</taxon>
        <taxon>Marasmiineae</taxon>
        <taxon>Mycenaceae</taxon>
        <taxon>Mycena</taxon>
    </lineage>
</organism>
<feature type="region of interest" description="Disordered" evidence="1">
    <location>
        <begin position="389"/>
        <end position="419"/>
    </location>
</feature>
<dbReference type="EMBL" id="JACAZI010000005">
    <property type="protein sequence ID" value="KAF7359995.1"/>
    <property type="molecule type" value="Genomic_DNA"/>
</dbReference>
<accession>A0A8H7D3C8</accession>
<feature type="compositionally biased region" description="Low complexity" evidence="1">
    <location>
        <begin position="115"/>
        <end position="129"/>
    </location>
</feature>
<evidence type="ECO:0000256" key="1">
    <source>
        <dbReference type="SAM" id="MobiDB-lite"/>
    </source>
</evidence>
<name>A0A8H7D3C8_9AGAR</name>
<proteinExistence type="predicted"/>
<dbReference type="OrthoDB" id="3070908at2759"/>
<dbReference type="AlphaFoldDB" id="A0A8H7D3C8"/>